<name>A0A4R2T7X9_9PAST</name>
<comment type="similarity">
    <text evidence="2">Belongs to the bacterial solute-binding protein 2 family.</text>
</comment>
<evidence type="ECO:0000256" key="4">
    <source>
        <dbReference type="SAM" id="SignalP"/>
    </source>
</evidence>
<proteinExistence type="inferred from homology"/>
<comment type="caution">
    <text evidence="6">The sequence shown here is derived from an EMBL/GenBank/DDBJ whole genome shotgun (WGS) entry which is preliminary data.</text>
</comment>
<evidence type="ECO:0000313" key="6">
    <source>
        <dbReference type="EMBL" id="TCP97801.1"/>
    </source>
</evidence>
<dbReference type="PANTHER" id="PTHR46847">
    <property type="entry name" value="D-ALLOSE-BINDING PERIPLASMIC PROTEIN-RELATED"/>
    <property type="match status" value="1"/>
</dbReference>
<dbReference type="GO" id="GO:0055085">
    <property type="term" value="P:transmembrane transport"/>
    <property type="evidence" value="ECO:0007669"/>
    <property type="project" value="UniProtKB-ARBA"/>
</dbReference>
<evidence type="ECO:0000259" key="5">
    <source>
        <dbReference type="Pfam" id="PF13407"/>
    </source>
</evidence>
<organism evidence="6 7">
    <name type="scientific">Cricetibacter osteomyelitidis</name>
    <dbReference type="NCBI Taxonomy" id="1521931"/>
    <lineage>
        <taxon>Bacteria</taxon>
        <taxon>Pseudomonadati</taxon>
        <taxon>Pseudomonadota</taxon>
        <taxon>Gammaproteobacteria</taxon>
        <taxon>Pasteurellales</taxon>
        <taxon>Pasteurellaceae</taxon>
        <taxon>Cricetibacter</taxon>
    </lineage>
</organism>
<dbReference type="GO" id="GO:0030313">
    <property type="term" value="C:cell envelope"/>
    <property type="evidence" value="ECO:0007669"/>
    <property type="project" value="UniProtKB-SubCell"/>
</dbReference>
<feature type="chain" id="PRO_5020394851" evidence="4">
    <location>
        <begin position="24"/>
        <end position="313"/>
    </location>
</feature>
<evidence type="ECO:0000256" key="1">
    <source>
        <dbReference type="ARBA" id="ARBA00004196"/>
    </source>
</evidence>
<dbReference type="Pfam" id="PF13407">
    <property type="entry name" value="Peripla_BP_4"/>
    <property type="match status" value="1"/>
</dbReference>
<protein>
    <submittedName>
        <fullName evidence="6">Monosaccharide ABC transporter substrate-binding protein (CUT2 family)</fullName>
    </submittedName>
</protein>
<feature type="domain" description="Periplasmic binding protein" evidence="5">
    <location>
        <begin position="28"/>
        <end position="287"/>
    </location>
</feature>
<dbReference type="CDD" id="cd06301">
    <property type="entry name" value="PBP1_rhizopine_binding-like"/>
    <property type="match status" value="1"/>
</dbReference>
<dbReference type="PANTHER" id="PTHR46847:SF1">
    <property type="entry name" value="D-ALLOSE-BINDING PERIPLASMIC PROTEIN-RELATED"/>
    <property type="match status" value="1"/>
</dbReference>
<evidence type="ECO:0000313" key="7">
    <source>
        <dbReference type="Proteomes" id="UP000295763"/>
    </source>
</evidence>
<reference evidence="6 7" key="1">
    <citation type="submission" date="2019-03" db="EMBL/GenBank/DDBJ databases">
        <title>Genomic Encyclopedia of Type Strains, Phase IV (KMG-IV): sequencing the most valuable type-strain genomes for metagenomic binning, comparative biology and taxonomic classification.</title>
        <authorList>
            <person name="Goeker M."/>
        </authorList>
    </citation>
    <scope>NUCLEOTIDE SEQUENCE [LARGE SCALE GENOMIC DNA]</scope>
    <source>
        <strain evidence="6 7">DSM 28404</strain>
    </source>
</reference>
<dbReference type="AlphaFoldDB" id="A0A4R2T7X9"/>
<feature type="signal peptide" evidence="4">
    <location>
        <begin position="1"/>
        <end position="23"/>
    </location>
</feature>
<dbReference type="SUPFAM" id="SSF53822">
    <property type="entry name" value="Periplasmic binding protein-like I"/>
    <property type="match status" value="1"/>
</dbReference>
<dbReference type="InterPro" id="IPR028082">
    <property type="entry name" value="Peripla_BP_I"/>
</dbReference>
<comment type="subcellular location">
    <subcellularLocation>
        <location evidence="1">Cell envelope</location>
    </subcellularLocation>
</comment>
<accession>A0A4R2T7X9</accession>
<dbReference type="Proteomes" id="UP000295763">
    <property type="component" value="Unassembled WGS sequence"/>
</dbReference>
<gene>
    <name evidence="6" type="ORF">EDC44_101189</name>
</gene>
<keyword evidence="3 4" id="KW-0732">Signal</keyword>
<sequence length="313" mass="34503">MMLKKLLLPTLLSLSFFVPTVMAKQLTVGVSMYSLADKYPTYLQDAMKKFDQQTPDVNFRYADASSDPAKMLNDVETFIDSGVDALLVLPTDQDIIKAIGVKAKKAKIPFVVVLNKPKDDDMKYVTSYIGSEEIMAGEMQAKFVVEQLGGKPANAIILMGPLGWEAQIKRTEGNENILNQHPEINVISKQEGRWDRAKGLDITENLLSTNQKINVILSNNDEMAIGALLAARKKGLADEDLLIVGVDATPDALDYLGKGLDATIYQSAGGQGWSSAEIAYKAAKGEEVAKFNFIPFELVTPDKKEEYLNKYKQ</sequence>
<keyword evidence="7" id="KW-1185">Reference proteome</keyword>
<dbReference type="Gene3D" id="3.40.50.2300">
    <property type="match status" value="2"/>
</dbReference>
<evidence type="ECO:0000256" key="3">
    <source>
        <dbReference type="ARBA" id="ARBA00022729"/>
    </source>
</evidence>
<evidence type="ECO:0000256" key="2">
    <source>
        <dbReference type="ARBA" id="ARBA00007639"/>
    </source>
</evidence>
<dbReference type="EMBL" id="SLYB01000001">
    <property type="protein sequence ID" value="TCP97801.1"/>
    <property type="molecule type" value="Genomic_DNA"/>
</dbReference>
<dbReference type="InterPro" id="IPR025997">
    <property type="entry name" value="SBP_2_dom"/>
</dbReference>
<dbReference type="GO" id="GO:0030246">
    <property type="term" value="F:carbohydrate binding"/>
    <property type="evidence" value="ECO:0007669"/>
    <property type="project" value="UniProtKB-ARBA"/>
</dbReference>